<keyword evidence="3" id="KW-1185">Reference proteome</keyword>
<proteinExistence type="predicted"/>
<evidence type="ECO:0000313" key="2">
    <source>
        <dbReference type="EMBL" id="AEV33671.1"/>
    </source>
</evidence>
<evidence type="ECO:0000313" key="3">
    <source>
        <dbReference type="Proteomes" id="UP000005631"/>
    </source>
</evidence>
<dbReference type="Proteomes" id="UP000005631">
    <property type="component" value="Chromosome"/>
</dbReference>
<dbReference type="HOGENOM" id="CLU_1667649_0_0_10"/>
<name>G8QZL8_OWEHD</name>
<dbReference type="RefSeq" id="WP_014203020.1">
    <property type="nucleotide sequence ID" value="NC_016599.1"/>
</dbReference>
<dbReference type="KEGG" id="oho:Oweho_2708"/>
<gene>
    <name evidence="2" type="ordered locus">Oweho_2708</name>
</gene>
<reference evidence="2 3" key="1">
    <citation type="journal article" date="2012" name="Stand. Genomic Sci.">
        <title>Genome sequence of the orange-pigmented seawater bacterium Owenweeksia hongkongensis type strain (UST20020801(T)).</title>
        <authorList>
            <person name="Riedel T."/>
            <person name="Held B."/>
            <person name="Nolan M."/>
            <person name="Lucas S."/>
            <person name="Lapidus A."/>
            <person name="Tice H."/>
            <person name="Del Rio T.G."/>
            <person name="Cheng J.F."/>
            <person name="Han C."/>
            <person name="Tapia R."/>
            <person name="Goodwin L.A."/>
            <person name="Pitluck S."/>
            <person name="Liolios K."/>
            <person name="Mavromatis K."/>
            <person name="Pagani I."/>
            <person name="Ivanova N."/>
            <person name="Mikhailova N."/>
            <person name="Pati A."/>
            <person name="Chen A."/>
            <person name="Palaniappan K."/>
            <person name="Rohde M."/>
            <person name="Tindall B.J."/>
            <person name="Detter J.C."/>
            <person name="Goker M."/>
            <person name="Woyke T."/>
            <person name="Bristow J."/>
            <person name="Eisen J.A."/>
            <person name="Markowitz V."/>
            <person name="Hugenholtz P."/>
            <person name="Klenk H.P."/>
            <person name="Kyrpides N.C."/>
        </authorList>
    </citation>
    <scope>NUCLEOTIDE SEQUENCE</scope>
    <source>
        <strain evidence="3">DSM 17368 / JCM 12287 / NRRL B-23963</strain>
    </source>
</reference>
<feature type="signal peptide" evidence="1">
    <location>
        <begin position="1"/>
        <end position="22"/>
    </location>
</feature>
<protein>
    <submittedName>
        <fullName evidence="2">Uncharacterized protein</fullName>
    </submittedName>
</protein>
<feature type="chain" id="PRO_5003515400" evidence="1">
    <location>
        <begin position="23"/>
        <end position="158"/>
    </location>
</feature>
<dbReference type="AlphaFoldDB" id="G8QZL8"/>
<dbReference type="EMBL" id="CP003156">
    <property type="protein sequence ID" value="AEV33671.1"/>
    <property type="molecule type" value="Genomic_DNA"/>
</dbReference>
<keyword evidence="1" id="KW-0732">Signal</keyword>
<evidence type="ECO:0000256" key="1">
    <source>
        <dbReference type="SAM" id="SignalP"/>
    </source>
</evidence>
<accession>G8QZL8</accession>
<sequence length="158" mass="17930">MKTTLLAFFSFAGILLHGQSDAATKAREHMFRALTVADGVFIKDLETNISHSPWEALAYMEEGSMLSMDDLNEAVPDYYYFQSNNLLQLKLIDAKNPEGFGTDLTIPYRIDGGETILLINPKANKVEDSWDILYLDKNYLALDMGDIRVFFIHTIIKE</sequence>
<organism evidence="2 3">
    <name type="scientific">Owenweeksia hongkongensis (strain DSM 17368 / CIP 108786 / JCM 12287 / NRRL B-23963 / UST20020801)</name>
    <dbReference type="NCBI Taxonomy" id="926562"/>
    <lineage>
        <taxon>Bacteria</taxon>
        <taxon>Pseudomonadati</taxon>
        <taxon>Bacteroidota</taxon>
        <taxon>Flavobacteriia</taxon>
        <taxon>Flavobacteriales</taxon>
        <taxon>Owenweeksiaceae</taxon>
        <taxon>Owenweeksia</taxon>
    </lineage>
</organism>